<gene>
    <name evidence="10" type="ORF">C8N35_105181</name>
</gene>
<evidence type="ECO:0000256" key="4">
    <source>
        <dbReference type="ARBA" id="ARBA00022500"/>
    </source>
</evidence>
<keyword evidence="10" id="KW-0282">Flagellum</keyword>
<accession>A0A2T5V8U2</accession>
<evidence type="ECO:0000256" key="7">
    <source>
        <dbReference type="RuleBase" id="RU362074"/>
    </source>
</evidence>
<comment type="similarity">
    <text evidence="1 7">Belongs to the FliN/MopA/SpaO family.</text>
</comment>
<name>A0A2T5V8U2_9HYPH</name>
<dbReference type="Pfam" id="PF01052">
    <property type="entry name" value="FliMN_C"/>
    <property type="match status" value="1"/>
</dbReference>
<comment type="function">
    <text evidence="7">FliN is one of three proteins (FliG, FliN, FliM) that form the rotor-mounted switch complex (C ring), located at the base of the basal body. This complex interacts with the CheY and CheZ chemotaxis proteins, in addition to contacting components of the motor that determine the direction of flagellar rotation.</text>
</comment>
<dbReference type="InterPro" id="IPR001543">
    <property type="entry name" value="FliN-like_C"/>
</dbReference>
<dbReference type="SUPFAM" id="SSF101801">
    <property type="entry name" value="Surface presentation of antigens (SPOA)"/>
    <property type="match status" value="1"/>
</dbReference>
<dbReference type="NCBIfam" id="TIGR02480">
    <property type="entry name" value="fliN"/>
    <property type="match status" value="1"/>
</dbReference>
<keyword evidence="5 7" id="KW-0283">Flagellar rotation</keyword>
<evidence type="ECO:0000256" key="8">
    <source>
        <dbReference type="SAM" id="MobiDB-lite"/>
    </source>
</evidence>
<dbReference type="PANTHER" id="PTHR43484">
    <property type="match status" value="1"/>
</dbReference>
<evidence type="ECO:0000313" key="11">
    <source>
        <dbReference type="Proteomes" id="UP000244081"/>
    </source>
</evidence>
<dbReference type="InterPro" id="IPR036429">
    <property type="entry name" value="SpoA-like_sf"/>
</dbReference>
<evidence type="ECO:0000256" key="5">
    <source>
        <dbReference type="ARBA" id="ARBA00022779"/>
    </source>
</evidence>
<keyword evidence="10" id="KW-0969">Cilium</keyword>
<evidence type="ECO:0000256" key="3">
    <source>
        <dbReference type="ARBA" id="ARBA00022475"/>
    </source>
</evidence>
<dbReference type="InterPro" id="IPR012826">
    <property type="entry name" value="FliN"/>
</dbReference>
<evidence type="ECO:0000313" key="10">
    <source>
        <dbReference type="EMBL" id="PTW60178.1"/>
    </source>
</evidence>
<proteinExistence type="inferred from homology"/>
<dbReference type="InterPro" id="IPR001172">
    <property type="entry name" value="FliN_T3SS_HrcQb"/>
</dbReference>
<evidence type="ECO:0000256" key="1">
    <source>
        <dbReference type="ARBA" id="ARBA00009226"/>
    </source>
</evidence>
<keyword evidence="7" id="KW-0975">Bacterial flagellum</keyword>
<evidence type="ECO:0000256" key="6">
    <source>
        <dbReference type="ARBA" id="ARBA00023136"/>
    </source>
</evidence>
<dbReference type="Proteomes" id="UP000244081">
    <property type="component" value="Unassembled WGS sequence"/>
</dbReference>
<dbReference type="PANTHER" id="PTHR43484:SF1">
    <property type="entry name" value="FLAGELLAR MOTOR SWITCH PROTEIN FLIN"/>
    <property type="match status" value="1"/>
</dbReference>
<keyword evidence="10" id="KW-0966">Cell projection</keyword>
<feature type="region of interest" description="Disordered" evidence="8">
    <location>
        <begin position="1"/>
        <end position="22"/>
    </location>
</feature>
<keyword evidence="3 7" id="KW-1003">Cell membrane</keyword>
<dbReference type="AlphaFoldDB" id="A0A2T5V8U2"/>
<dbReference type="GO" id="GO:0009425">
    <property type="term" value="C:bacterial-type flagellum basal body"/>
    <property type="evidence" value="ECO:0007669"/>
    <property type="project" value="UniProtKB-SubCell"/>
</dbReference>
<keyword evidence="4 7" id="KW-0145">Chemotaxis</keyword>
<dbReference type="InterPro" id="IPR051469">
    <property type="entry name" value="FliN/MopA/SpaO"/>
</dbReference>
<evidence type="ECO:0000259" key="9">
    <source>
        <dbReference type="Pfam" id="PF01052"/>
    </source>
</evidence>
<keyword evidence="6 7" id="KW-0472">Membrane</keyword>
<dbReference type="GO" id="GO:0071973">
    <property type="term" value="P:bacterial-type flagellum-dependent cell motility"/>
    <property type="evidence" value="ECO:0007669"/>
    <property type="project" value="UniProtKB-UniRule"/>
</dbReference>
<dbReference type="GO" id="GO:0006935">
    <property type="term" value="P:chemotaxis"/>
    <property type="evidence" value="ECO:0007669"/>
    <property type="project" value="UniProtKB-KW"/>
</dbReference>
<dbReference type="EMBL" id="QAYG01000005">
    <property type="protein sequence ID" value="PTW60178.1"/>
    <property type="molecule type" value="Genomic_DNA"/>
</dbReference>
<reference evidence="10 11" key="1">
    <citation type="submission" date="2018-04" db="EMBL/GenBank/DDBJ databases">
        <title>Genomic Encyclopedia of Archaeal and Bacterial Type Strains, Phase II (KMG-II): from individual species to whole genera.</title>
        <authorList>
            <person name="Goeker M."/>
        </authorList>
    </citation>
    <scope>NUCLEOTIDE SEQUENCE [LARGE SCALE GENOMIC DNA]</scope>
    <source>
        <strain evidence="10 11">DSM 23382</strain>
    </source>
</reference>
<dbReference type="GO" id="GO:0005886">
    <property type="term" value="C:plasma membrane"/>
    <property type="evidence" value="ECO:0007669"/>
    <property type="project" value="UniProtKB-SubCell"/>
</dbReference>
<comment type="subcellular location">
    <subcellularLocation>
        <location evidence="7">Cell membrane</location>
        <topology evidence="7">Peripheral membrane protein</topology>
        <orientation evidence="7">Cytoplasmic side</orientation>
    </subcellularLocation>
    <subcellularLocation>
        <location evidence="7">Bacterial flagellum basal body</location>
    </subcellularLocation>
</comment>
<evidence type="ECO:0000256" key="2">
    <source>
        <dbReference type="ARBA" id="ARBA00021897"/>
    </source>
</evidence>
<dbReference type="Gene3D" id="2.30.330.10">
    <property type="entry name" value="SpoA-like"/>
    <property type="match status" value="1"/>
</dbReference>
<sequence>MSDINDFGIGHEDGDDNTMAAKMHDFGTSDAPHVSKHAMHDDADDEEKRNLDTILGIPVDVQVVLGSASMLVANLLKLGRGSVIPLNHRVGEPVDIVVNGRVVARGEVVVVEDDNSRFGVSLTEIIGNQAGALEA</sequence>
<protein>
    <recommendedName>
        <fullName evidence="2 7">Flagellar motor switch protein FliN</fullName>
    </recommendedName>
</protein>
<keyword evidence="11" id="KW-1185">Reference proteome</keyword>
<feature type="domain" description="Flagellar motor switch protein FliN-like C-terminal" evidence="9">
    <location>
        <begin position="54"/>
        <end position="126"/>
    </location>
</feature>
<dbReference type="GO" id="GO:0003774">
    <property type="term" value="F:cytoskeletal motor activity"/>
    <property type="evidence" value="ECO:0007669"/>
    <property type="project" value="UniProtKB-UniRule"/>
</dbReference>
<comment type="caution">
    <text evidence="10">The sequence shown here is derived from an EMBL/GenBank/DDBJ whole genome shotgun (WGS) entry which is preliminary data.</text>
</comment>
<organism evidence="10 11">
    <name type="scientific">Breoghania corrubedonensis</name>
    <dbReference type="NCBI Taxonomy" id="665038"/>
    <lineage>
        <taxon>Bacteria</taxon>
        <taxon>Pseudomonadati</taxon>
        <taxon>Pseudomonadota</taxon>
        <taxon>Alphaproteobacteria</taxon>
        <taxon>Hyphomicrobiales</taxon>
        <taxon>Stappiaceae</taxon>
        <taxon>Breoghania</taxon>
    </lineage>
</organism>
<dbReference type="PRINTS" id="PR00956">
    <property type="entry name" value="FLGMOTORFLIN"/>
</dbReference>